<gene>
    <name evidence="3" type="ORF">LSAT_V11C200063650</name>
</gene>
<dbReference type="EMBL" id="NBSK02000002">
    <property type="protein sequence ID" value="KAJ0220097.1"/>
    <property type="molecule type" value="Genomic_DNA"/>
</dbReference>
<protein>
    <recommendedName>
        <fullName evidence="2">Wall-associated receptor kinase C-terminal domain-containing protein</fullName>
    </recommendedName>
</protein>
<evidence type="ECO:0000256" key="1">
    <source>
        <dbReference type="ARBA" id="ARBA00023180"/>
    </source>
</evidence>
<dbReference type="AlphaFoldDB" id="A0A9R1XUV6"/>
<accession>A0A9R1XUV6</accession>
<dbReference type="Pfam" id="PF14380">
    <property type="entry name" value="WAK_assoc"/>
    <property type="match status" value="1"/>
</dbReference>
<comment type="caution">
    <text evidence="3">The sequence shown here is derived from an EMBL/GenBank/DDBJ whole genome shotgun (WGS) entry which is preliminary data.</text>
</comment>
<feature type="domain" description="Wall-associated receptor kinase C-terminal" evidence="2">
    <location>
        <begin position="23"/>
        <end position="68"/>
    </location>
</feature>
<reference evidence="3 4" key="1">
    <citation type="journal article" date="2017" name="Nat. Commun.">
        <title>Genome assembly with in vitro proximity ligation data and whole-genome triplication in lettuce.</title>
        <authorList>
            <person name="Reyes-Chin-Wo S."/>
            <person name="Wang Z."/>
            <person name="Yang X."/>
            <person name="Kozik A."/>
            <person name="Arikit S."/>
            <person name="Song C."/>
            <person name="Xia L."/>
            <person name="Froenicke L."/>
            <person name="Lavelle D.O."/>
            <person name="Truco M.J."/>
            <person name="Xia R."/>
            <person name="Zhu S."/>
            <person name="Xu C."/>
            <person name="Xu H."/>
            <person name="Xu X."/>
            <person name="Cox K."/>
            <person name="Korf I."/>
            <person name="Meyers B.C."/>
            <person name="Michelmore R.W."/>
        </authorList>
    </citation>
    <scope>NUCLEOTIDE SEQUENCE [LARGE SCALE GENOMIC DNA]</scope>
    <source>
        <strain evidence="4">cv. Salinas</strain>
        <tissue evidence="3">Seedlings</tissue>
    </source>
</reference>
<evidence type="ECO:0000259" key="2">
    <source>
        <dbReference type="Pfam" id="PF14380"/>
    </source>
</evidence>
<proteinExistence type="predicted"/>
<sequence>MGPEDCESSVVILIPVEFVDPSLSGRVVGNGFKVRWKVDDEVYIGCTQSSGQCMYDNGTLMTGCGCPEQPLLADSCDGVNKTRVESSLSSTKKLFWILISSKRTLCGNRD</sequence>
<organism evidence="3 4">
    <name type="scientific">Lactuca sativa</name>
    <name type="common">Garden lettuce</name>
    <dbReference type="NCBI Taxonomy" id="4236"/>
    <lineage>
        <taxon>Eukaryota</taxon>
        <taxon>Viridiplantae</taxon>
        <taxon>Streptophyta</taxon>
        <taxon>Embryophyta</taxon>
        <taxon>Tracheophyta</taxon>
        <taxon>Spermatophyta</taxon>
        <taxon>Magnoliopsida</taxon>
        <taxon>eudicotyledons</taxon>
        <taxon>Gunneridae</taxon>
        <taxon>Pentapetalae</taxon>
        <taxon>asterids</taxon>
        <taxon>campanulids</taxon>
        <taxon>Asterales</taxon>
        <taxon>Asteraceae</taxon>
        <taxon>Cichorioideae</taxon>
        <taxon>Cichorieae</taxon>
        <taxon>Lactucinae</taxon>
        <taxon>Lactuca</taxon>
    </lineage>
</organism>
<dbReference type="InterPro" id="IPR032872">
    <property type="entry name" value="WAK_assoc_C"/>
</dbReference>
<evidence type="ECO:0000313" key="3">
    <source>
        <dbReference type="EMBL" id="KAJ0220097.1"/>
    </source>
</evidence>
<keyword evidence="4" id="KW-1185">Reference proteome</keyword>
<evidence type="ECO:0000313" key="4">
    <source>
        <dbReference type="Proteomes" id="UP000235145"/>
    </source>
</evidence>
<name>A0A9R1XUV6_LACSA</name>
<dbReference type="Proteomes" id="UP000235145">
    <property type="component" value="Unassembled WGS sequence"/>
</dbReference>
<keyword evidence="1" id="KW-0325">Glycoprotein</keyword>